<evidence type="ECO:0000256" key="6">
    <source>
        <dbReference type="ARBA" id="ARBA00023077"/>
    </source>
</evidence>
<keyword evidence="5" id="KW-0732">Signal</keyword>
<dbReference type="PROSITE" id="PS52016">
    <property type="entry name" value="TONB_DEPENDENT_REC_3"/>
    <property type="match status" value="1"/>
</dbReference>
<dbReference type="InterPro" id="IPR037066">
    <property type="entry name" value="Plug_dom_sf"/>
</dbReference>
<dbReference type="Gene3D" id="2.40.170.20">
    <property type="entry name" value="TonB-dependent receptor, beta-barrel domain"/>
    <property type="match status" value="1"/>
</dbReference>
<gene>
    <name evidence="15" type="primary">hxuC</name>
    <name evidence="15" type="ORF">Pla8534_11870</name>
</gene>
<evidence type="ECO:0000259" key="14">
    <source>
        <dbReference type="Pfam" id="PF07715"/>
    </source>
</evidence>
<evidence type="ECO:0000256" key="2">
    <source>
        <dbReference type="ARBA" id="ARBA00022448"/>
    </source>
</evidence>
<dbReference type="Pfam" id="PF07715">
    <property type="entry name" value="Plug"/>
    <property type="match status" value="1"/>
</dbReference>
<dbReference type="GO" id="GO:0009279">
    <property type="term" value="C:cell outer membrane"/>
    <property type="evidence" value="ECO:0007669"/>
    <property type="project" value="UniProtKB-SubCell"/>
</dbReference>
<evidence type="ECO:0000256" key="12">
    <source>
        <dbReference type="SAM" id="MobiDB-lite"/>
    </source>
</evidence>
<dbReference type="InterPro" id="IPR000531">
    <property type="entry name" value="Beta-barrel_TonB"/>
</dbReference>
<keyword evidence="4 10" id="KW-0812">Transmembrane</keyword>
<dbReference type="Proteomes" id="UP000317648">
    <property type="component" value="Chromosome"/>
</dbReference>
<evidence type="ECO:0000256" key="10">
    <source>
        <dbReference type="PROSITE-ProRule" id="PRU01360"/>
    </source>
</evidence>
<evidence type="ECO:0000256" key="5">
    <source>
        <dbReference type="ARBA" id="ARBA00022729"/>
    </source>
</evidence>
<dbReference type="InterPro" id="IPR039426">
    <property type="entry name" value="TonB-dep_rcpt-like"/>
</dbReference>
<accession>A0A518DNI8</accession>
<evidence type="ECO:0000256" key="9">
    <source>
        <dbReference type="ARBA" id="ARBA00023237"/>
    </source>
</evidence>
<keyword evidence="2 10" id="KW-0813">Transport</keyword>
<name>A0A518DNI8_9BACT</name>
<keyword evidence="3 10" id="KW-1134">Transmembrane beta strand</keyword>
<keyword evidence="7 10" id="KW-0472">Membrane</keyword>
<dbReference type="Gene3D" id="2.170.130.10">
    <property type="entry name" value="TonB-dependent receptor, plug domain"/>
    <property type="match status" value="1"/>
</dbReference>
<evidence type="ECO:0000313" key="15">
    <source>
        <dbReference type="EMBL" id="QDU93407.1"/>
    </source>
</evidence>
<dbReference type="KEGG" id="lcre:Pla8534_11870"/>
<dbReference type="PANTHER" id="PTHR30069">
    <property type="entry name" value="TONB-DEPENDENT OUTER MEMBRANE RECEPTOR"/>
    <property type="match status" value="1"/>
</dbReference>
<keyword evidence="6 11" id="KW-0798">TonB box</keyword>
<reference evidence="15 16" key="1">
    <citation type="submission" date="2019-02" db="EMBL/GenBank/DDBJ databases">
        <title>Deep-cultivation of Planctomycetes and their phenomic and genomic characterization uncovers novel biology.</title>
        <authorList>
            <person name="Wiegand S."/>
            <person name="Jogler M."/>
            <person name="Boedeker C."/>
            <person name="Pinto D."/>
            <person name="Vollmers J."/>
            <person name="Rivas-Marin E."/>
            <person name="Kohn T."/>
            <person name="Peeters S.H."/>
            <person name="Heuer A."/>
            <person name="Rast P."/>
            <person name="Oberbeckmann S."/>
            <person name="Bunk B."/>
            <person name="Jeske O."/>
            <person name="Meyerdierks A."/>
            <person name="Storesund J.E."/>
            <person name="Kallscheuer N."/>
            <person name="Luecker S."/>
            <person name="Lage O.M."/>
            <person name="Pohl T."/>
            <person name="Merkel B.J."/>
            <person name="Hornburger P."/>
            <person name="Mueller R.-W."/>
            <person name="Bruemmer F."/>
            <person name="Labrenz M."/>
            <person name="Spormann A.M."/>
            <person name="Op den Camp H."/>
            <person name="Overmann J."/>
            <person name="Amann R."/>
            <person name="Jetten M.S.M."/>
            <person name="Mascher T."/>
            <person name="Medema M.H."/>
            <person name="Devos D.P."/>
            <person name="Kaster A.-K."/>
            <person name="Ovreas L."/>
            <person name="Rohde M."/>
            <person name="Galperin M.Y."/>
            <person name="Jogler C."/>
        </authorList>
    </citation>
    <scope>NUCLEOTIDE SEQUENCE [LARGE SCALE GENOMIC DNA]</scope>
    <source>
        <strain evidence="15 16">Pla85_3_4</strain>
    </source>
</reference>
<evidence type="ECO:0000256" key="4">
    <source>
        <dbReference type="ARBA" id="ARBA00022692"/>
    </source>
</evidence>
<proteinExistence type="inferred from homology"/>
<dbReference type="CDD" id="cd01347">
    <property type="entry name" value="ligand_gated_channel"/>
    <property type="match status" value="1"/>
</dbReference>
<evidence type="ECO:0000313" key="16">
    <source>
        <dbReference type="Proteomes" id="UP000317648"/>
    </source>
</evidence>
<dbReference type="InterPro" id="IPR012910">
    <property type="entry name" value="Plug_dom"/>
</dbReference>
<dbReference type="PANTHER" id="PTHR30069:SF29">
    <property type="entry name" value="HEMOGLOBIN AND HEMOGLOBIN-HAPTOGLOBIN-BINDING PROTEIN 1-RELATED"/>
    <property type="match status" value="1"/>
</dbReference>
<keyword evidence="8" id="KW-0675">Receptor</keyword>
<dbReference type="Pfam" id="PF00593">
    <property type="entry name" value="TonB_dep_Rec_b-barrel"/>
    <property type="match status" value="1"/>
</dbReference>
<feature type="domain" description="TonB-dependent receptor plug" evidence="14">
    <location>
        <begin position="146"/>
        <end position="253"/>
    </location>
</feature>
<dbReference type="EMBL" id="CP036433">
    <property type="protein sequence ID" value="QDU93407.1"/>
    <property type="molecule type" value="Genomic_DNA"/>
</dbReference>
<dbReference type="SUPFAM" id="SSF56935">
    <property type="entry name" value="Porins"/>
    <property type="match status" value="1"/>
</dbReference>
<dbReference type="GO" id="GO:0015344">
    <property type="term" value="F:siderophore uptake transmembrane transporter activity"/>
    <property type="evidence" value="ECO:0007669"/>
    <property type="project" value="TreeGrafter"/>
</dbReference>
<keyword evidence="16" id="KW-1185">Reference proteome</keyword>
<comment type="subcellular location">
    <subcellularLocation>
        <location evidence="1 10">Cell outer membrane</location>
        <topology evidence="1 10">Multi-pass membrane protein</topology>
    </subcellularLocation>
</comment>
<protein>
    <submittedName>
        <fullName evidence="15">Heme/hemopexin utilization protein C</fullName>
    </submittedName>
</protein>
<evidence type="ECO:0000256" key="7">
    <source>
        <dbReference type="ARBA" id="ARBA00023136"/>
    </source>
</evidence>
<dbReference type="InterPro" id="IPR036942">
    <property type="entry name" value="Beta-barrel_TonB_sf"/>
</dbReference>
<keyword evidence="9 10" id="KW-0998">Cell outer membrane</keyword>
<evidence type="ECO:0000256" key="11">
    <source>
        <dbReference type="RuleBase" id="RU003357"/>
    </source>
</evidence>
<feature type="domain" description="TonB-dependent receptor-like beta-barrel" evidence="13">
    <location>
        <begin position="317"/>
        <end position="761"/>
    </location>
</feature>
<comment type="similarity">
    <text evidence="10 11">Belongs to the TonB-dependent receptor family.</text>
</comment>
<organism evidence="15 16">
    <name type="scientific">Lignipirellula cremea</name>
    <dbReference type="NCBI Taxonomy" id="2528010"/>
    <lineage>
        <taxon>Bacteria</taxon>
        <taxon>Pseudomonadati</taxon>
        <taxon>Planctomycetota</taxon>
        <taxon>Planctomycetia</taxon>
        <taxon>Pirellulales</taxon>
        <taxon>Pirellulaceae</taxon>
        <taxon>Lignipirellula</taxon>
    </lineage>
</organism>
<dbReference type="GO" id="GO:0044718">
    <property type="term" value="P:siderophore transmembrane transport"/>
    <property type="evidence" value="ECO:0007669"/>
    <property type="project" value="TreeGrafter"/>
</dbReference>
<sequence>MLAVALVAGCAATVSGQEVFREYVTLAQPAANDSAPGNALPPVEVRPPATDDTGSGSDADALPPVEVRPPADTSGSGSNSPATGNNFPASGGDSPLDLNNGNAAAVAAAAMRADLARAYPSLSQSQLGQAGRFNENTGILRDGQSLFDTPAAVSIRTRQEIEERQAPDMFHALQNEVGVLLQSTAAGQASPFIRGLTGQQVLILVDGIRLNNSVTRRGPNQYFNTIDPGMVDHIEVLRGQGSVLWGSDAIGGVINIVSRGPDLPGSFPGDPNYSGAQAIQYFNTANNSPYSRMNVEGWVNNTGVFAGGSYLNVGDLDTGYDNFPRQPGTSYQQFAGDIKFNYMIDRDQMLTLSMQHFEQEDLARSDRYPGYPGDRNNSNSFAAATFFDPQQRDLTYLRYQALDPLPFIDAVTVTASYNRQKETVTRGVPTTRAQTTDVDTVGVSAVASKEMYNLGKLTSGVDWYYDDVDSPFWGASGPIIPDDAYYSRIGAFVNWNVPLTERLSGVAGARYEAISAAGTPIVNIAGVDTPVFAQAEFSDWVGSAGLVYELTPEVHLVGSIAEGFRAPNLSDLMSNNPNVQQQGQSIPSLGLQPEHSITYEVGVKTDTGRLRTQTFVYWIDLQDNIVSQTTPTPFTFSSANQDSYIQGVEFNGELLLERGWSLYGNFWYTYGQNQVTNAPLSRIPPMQGIMGFRYRSPRQGRYFDIYTWMSDRQDRLDPVSDVRDERIPIGGTPGFATLNLRGGQSFGAHQQHKLSLSLENLTDQPYLVQGSGVYGTGFTARMGYTWTR</sequence>
<evidence type="ECO:0000256" key="1">
    <source>
        <dbReference type="ARBA" id="ARBA00004571"/>
    </source>
</evidence>
<dbReference type="AlphaFoldDB" id="A0A518DNI8"/>
<feature type="region of interest" description="Disordered" evidence="12">
    <location>
        <begin position="31"/>
        <end position="96"/>
    </location>
</feature>
<evidence type="ECO:0000259" key="13">
    <source>
        <dbReference type="Pfam" id="PF00593"/>
    </source>
</evidence>
<evidence type="ECO:0000256" key="8">
    <source>
        <dbReference type="ARBA" id="ARBA00023170"/>
    </source>
</evidence>
<feature type="compositionally biased region" description="Polar residues" evidence="12">
    <location>
        <begin position="73"/>
        <end position="88"/>
    </location>
</feature>
<evidence type="ECO:0000256" key="3">
    <source>
        <dbReference type="ARBA" id="ARBA00022452"/>
    </source>
</evidence>